<dbReference type="PRINTS" id="PR00455">
    <property type="entry name" value="HTHTETR"/>
</dbReference>
<dbReference type="RefSeq" id="WP_092726809.1">
    <property type="nucleotide sequence ID" value="NZ_FNNO01000020.1"/>
</dbReference>
<dbReference type="SUPFAM" id="SSF48498">
    <property type="entry name" value="Tetracyclin repressor-like, C-terminal domain"/>
    <property type="match status" value="1"/>
</dbReference>
<dbReference type="GO" id="GO:0003677">
    <property type="term" value="F:DNA binding"/>
    <property type="evidence" value="ECO:0007669"/>
    <property type="project" value="UniProtKB-UniRule"/>
</dbReference>
<dbReference type="InterPro" id="IPR036271">
    <property type="entry name" value="Tet_transcr_reg_TetR-rel_C_sf"/>
</dbReference>
<dbReference type="Gene3D" id="1.10.10.60">
    <property type="entry name" value="Homeodomain-like"/>
    <property type="match status" value="1"/>
</dbReference>
<name>A0A8X8LFB3_9BACT</name>
<accession>A0A8X8LFB3</accession>
<proteinExistence type="predicted"/>
<evidence type="ECO:0000259" key="3">
    <source>
        <dbReference type="PROSITE" id="PS50977"/>
    </source>
</evidence>
<reference evidence="4 5" key="1">
    <citation type="submission" date="2016-10" db="EMBL/GenBank/DDBJ databases">
        <authorList>
            <person name="Varghese N."/>
            <person name="Submissions S."/>
        </authorList>
    </citation>
    <scope>NUCLEOTIDE SEQUENCE [LARGE SCALE GENOMIC DNA]</scope>
    <source>
        <strain evidence="4 5">DSM 25353</strain>
    </source>
</reference>
<dbReference type="AlphaFoldDB" id="A0A8X8LFB3"/>
<dbReference type="PANTHER" id="PTHR43479">
    <property type="entry name" value="ACREF/ENVCD OPERON REPRESSOR-RELATED"/>
    <property type="match status" value="1"/>
</dbReference>
<dbReference type="InterPro" id="IPR009057">
    <property type="entry name" value="Homeodomain-like_sf"/>
</dbReference>
<keyword evidence="1 2" id="KW-0238">DNA-binding</keyword>
<feature type="domain" description="HTH tetR-type" evidence="3">
    <location>
        <begin position="1"/>
        <end position="61"/>
    </location>
</feature>
<dbReference type="Gene3D" id="1.10.357.10">
    <property type="entry name" value="Tetracycline Repressor, domain 2"/>
    <property type="match status" value="1"/>
</dbReference>
<dbReference type="InterPro" id="IPR050624">
    <property type="entry name" value="HTH-type_Tx_Regulator"/>
</dbReference>
<evidence type="ECO:0000313" key="4">
    <source>
        <dbReference type="EMBL" id="SDX58281.1"/>
    </source>
</evidence>
<evidence type="ECO:0000256" key="2">
    <source>
        <dbReference type="PROSITE-ProRule" id="PRU00335"/>
    </source>
</evidence>
<feature type="DNA-binding region" description="H-T-H motif" evidence="2">
    <location>
        <begin position="24"/>
        <end position="43"/>
    </location>
</feature>
<evidence type="ECO:0000313" key="5">
    <source>
        <dbReference type="Proteomes" id="UP000198711"/>
    </source>
</evidence>
<dbReference type="Proteomes" id="UP000198711">
    <property type="component" value="Unassembled WGS sequence"/>
</dbReference>
<keyword evidence="5" id="KW-1185">Reference proteome</keyword>
<dbReference type="PANTHER" id="PTHR43479:SF11">
    <property type="entry name" value="ACREF_ENVCD OPERON REPRESSOR-RELATED"/>
    <property type="match status" value="1"/>
</dbReference>
<dbReference type="EMBL" id="FNNO01000020">
    <property type="protein sequence ID" value="SDX58281.1"/>
    <property type="molecule type" value="Genomic_DNA"/>
</dbReference>
<protein>
    <submittedName>
        <fullName evidence="4">Transcriptional regulator, TetR family</fullName>
    </submittedName>
</protein>
<comment type="caution">
    <text evidence="4">The sequence shown here is derived from an EMBL/GenBank/DDBJ whole genome shotgun (WGS) entry which is preliminary data.</text>
</comment>
<evidence type="ECO:0000256" key="1">
    <source>
        <dbReference type="ARBA" id="ARBA00023125"/>
    </source>
</evidence>
<organism evidence="4 5">
    <name type="scientific">Hydrobacter penzbergensis</name>
    <dbReference type="NCBI Taxonomy" id="1235997"/>
    <lineage>
        <taxon>Bacteria</taxon>
        <taxon>Pseudomonadati</taxon>
        <taxon>Bacteroidota</taxon>
        <taxon>Chitinophagia</taxon>
        <taxon>Chitinophagales</taxon>
        <taxon>Chitinophagaceae</taxon>
        <taxon>Hydrobacter</taxon>
    </lineage>
</organism>
<dbReference type="Pfam" id="PF00440">
    <property type="entry name" value="TetR_N"/>
    <property type="match status" value="1"/>
</dbReference>
<sequence>MDIQERIVLKAHELFMRYGIRSVSMDEIANHLGMSKKTIYQFFADKDALVESVIDIEISRTREDCTAYRQKSENPIHEIFLAVEMLQELLKSMNPSLMFDLEKYHARVFQKISEHKNRFLYDVIKSNLEKGIRDELYRPEINTDIMTRYRLATTFLLFNPALFSPGKYTLPQVMEEITDNFLYGLVTAKGLKLIQKYKQQRLKTKNVTYE</sequence>
<dbReference type="InterPro" id="IPR001647">
    <property type="entry name" value="HTH_TetR"/>
</dbReference>
<gene>
    <name evidence="4" type="ORF">SAMN05444410_12062</name>
</gene>
<dbReference type="SUPFAM" id="SSF46689">
    <property type="entry name" value="Homeodomain-like"/>
    <property type="match status" value="1"/>
</dbReference>
<dbReference type="PROSITE" id="PS50977">
    <property type="entry name" value="HTH_TETR_2"/>
    <property type="match status" value="1"/>
</dbReference>